<feature type="transmembrane region" description="Helical" evidence="1">
    <location>
        <begin position="184"/>
        <end position="208"/>
    </location>
</feature>
<feature type="transmembrane region" description="Helical" evidence="1">
    <location>
        <begin position="20"/>
        <end position="40"/>
    </location>
</feature>
<evidence type="ECO:0000256" key="1">
    <source>
        <dbReference type="SAM" id="Phobius"/>
    </source>
</evidence>
<dbReference type="EMBL" id="CP115174">
    <property type="protein sequence ID" value="WBO21906.1"/>
    <property type="molecule type" value="Genomic_DNA"/>
</dbReference>
<reference evidence="2 3" key="1">
    <citation type="submission" date="2022-12" db="EMBL/GenBank/DDBJ databases">
        <title>Sphingomonas abieness sp. nov., an endophytic bacterium isolated from Abies koreana.</title>
        <authorList>
            <person name="Jiang L."/>
            <person name="Lee J."/>
        </authorList>
    </citation>
    <scope>NUCLEOTIDE SEQUENCE [LARGE SCALE GENOMIC DNA]</scope>
    <source>
        <strain evidence="3">PAMB 00755</strain>
    </source>
</reference>
<dbReference type="Proteomes" id="UP001210865">
    <property type="component" value="Chromosome"/>
</dbReference>
<proteinExistence type="predicted"/>
<feature type="transmembrane region" description="Helical" evidence="1">
    <location>
        <begin position="228"/>
        <end position="248"/>
    </location>
</feature>
<feature type="transmembrane region" description="Helical" evidence="1">
    <location>
        <begin position="389"/>
        <end position="407"/>
    </location>
</feature>
<keyword evidence="1" id="KW-0812">Transmembrane</keyword>
<feature type="transmembrane region" description="Helical" evidence="1">
    <location>
        <begin position="413"/>
        <end position="435"/>
    </location>
</feature>
<feature type="transmembrane region" description="Helical" evidence="1">
    <location>
        <begin position="101"/>
        <end position="122"/>
    </location>
</feature>
<organism evidence="2 3">
    <name type="scientific">Sphingomonas abietis</name>
    <dbReference type="NCBI Taxonomy" id="3012344"/>
    <lineage>
        <taxon>Bacteria</taxon>
        <taxon>Pseudomonadati</taxon>
        <taxon>Pseudomonadota</taxon>
        <taxon>Alphaproteobacteria</taxon>
        <taxon>Sphingomonadales</taxon>
        <taxon>Sphingomonadaceae</taxon>
        <taxon>Sphingomonas</taxon>
    </lineage>
</organism>
<keyword evidence="3" id="KW-1185">Reference proteome</keyword>
<evidence type="ECO:0008006" key="4">
    <source>
        <dbReference type="Google" id="ProtNLM"/>
    </source>
</evidence>
<keyword evidence="1" id="KW-0472">Membrane</keyword>
<protein>
    <recommendedName>
        <fullName evidence="4">Glycosyltransferase RgtA/B/C/D-like domain-containing protein</fullName>
    </recommendedName>
</protein>
<evidence type="ECO:0000313" key="3">
    <source>
        <dbReference type="Proteomes" id="UP001210865"/>
    </source>
</evidence>
<keyword evidence="1" id="KW-1133">Transmembrane helix</keyword>
<evidence type="ECO:0000313" key="2">
    <source>
        <dbReference type="EMBL" id="WBO21906.1"/>
    </source>
</evidence>
<sequence length="458" mass="49874">MNMVGSGLPGRRHDGNPSSARRTVAVLLVVAVVFRLWWLWRVGALWQPYGFQEASNAAIAYARTGTIADALFPGQGPTAHLLPVPIIIAGSIQRLFGIGSALANLALVGWALAVTIVGYTLLRAIFTELRQDLRVLNAGLLALAILPVFVPQEVGDFRYWEGGLAATLASANLLCLLRMERKPAWSWAALGSIALLSAATFFVSPSAGLAVDLCWALCALRRLPLRRAAGFAMLCVAALALLITPWAIRNDRQLGHRILLRDDFGLEIALANHDGAVSGAAPFETFEKRLSALHPTLRGPGLVALRAAGGEYAYSAGLLDETRSWIRRHPFDFARLCLRHYRQFYFPDLWEFGAMTWTSPEAGPAYEAQIVAILGAIGLIWSLLRRRRGYGWIAIYYVAAGLVYAVVQPVPRYSYIIFGLQVFLAVGCGRDLLLLAGRLRGERRRAGLPTAPLPASPG</sequence>
<name>A0ABY7NQZ3_9SPHN</name>
<dbReference type="RefSeq" id="WP_270076554.1">
    <property type="nucleotide sequence ID" value="NZ_CP115174.1"/>
</dbReference>
<gene>
    <name evidence="2" type="ORF">PBT88_17330</name>
</gene>
<feature type="transmembrane region" description="Helical" evidence="1">
    <location>
        <begin position="134"/>
        <end position="151"/>
    </location>
</feature>
<accession>A0ABY7NQZ3</accession>